<dbReference type="AlphaFoldDB" id="A0A6H2A5S5"/>
<protein>
    <submittedName>
        <fullName evidence="1">Uncharacterized protein</fullName>
    </submittedName>
</protein>
<sequence>MSGKVDKEFIDTLKCLTVALMDLYCPNKEFILTKEHRKSLVGRINIQVKRETLNNLDDRYYLFP</sequence>
<evidence type="ECO:0000313" key="1">
    <source>
        <dbReference type="EMBL" id="QJA55128.1"/>
    </source>
</evidence>
<accession>A0A6H2A5S5</accession>
<name>A0A6H2A5S5_9ZZZZ</name>
<organism evidence="1">
    <name type="scientific">viral metagenome</name>
    <dbReference type="NCBI Taxonomy" id="1070528"/>
    <lineage>
        <taxon>unclassified sequences</taxon>
        <taxon>metagenomes</taxon>
        <taxon>organismal metagenomes</taxon>
    </lineage>
</organism>
<dbReference type="EMBL" id="MT144570">
    <property type="protein sequence ID" value="QJA55128.1"/>
    <property type="molecule type" value="Genomic_DNA"/>
</dbReference>
<dbReference type="EMBL" id="MT144721">
    <property type="protein sequence ID" value="QJH98189.1"/>
    <property type="molecule type" value="Genomic_DNA"/>
</dbReference>
<proteinExistence type="predicted"/>
<gene>
    <name evidence="1" type="ORF">TM448A07195_0003</name>
    <name evidence="2" type="ORF">TM448B01247_0008</name>
</gene>
<evidence type="ECO:0000313" key="2">
    <source>
        <dbReference type="EMBL" id="QJH98189.1"/>
    </source>
</evidence>
<reference evidence="1" key="1">
    <citation type="submission" date="2020-03" db="EMBL/GenBank/DDBJ databases">
        <title>The deep terrestrial virosphere.</title>
        <authorList>
            <person name="Holmfeldt K."/>
            <person name="Nilsson E."/>
            <person name="Simone D."/>
            <person name="Lopez-Fernandez M."/>
            <person name="Wu X."/>
            <person name="de Brujin I."/>
            <person name="Lundin D."/>
            <person name="Andersson A."/>
            <person name="Bertilsson S."/>
            <person name="Dopson M."/>
        </authorList>
    </citation>
    <scope>NUCLEOTIDE SEQUENCE</scope>
    <source>
        <strain evidence="1">TM448A07195</strain>
        <strain evidence="2">TM448B01247</strain>
    </source>
</reference>